<reference evidence="2" key="1">
    <citation type="submission" date="2023-01" db="EMBL/GenBank/DDBJ databases">
        <title>Human gut microbiome strain richness.</title>
        <authorList>
            <person name="Chen-Liaw A."/>
        </authorList>
    </citation>
    <scope>NUCLEOTIDE SEQUENCE</scope>
    <source>
        <strain evidence="2">2225st1_A6_2225SCRN_200828</strain>
    </source>
</reference>
<protein>
    <submittedName>
        <fullName evidence="2">Protoporphyrinogen oxidase</fullName>
    </submittedName>
</protein>
<sequence length="183" mass="20994">MAENLQSTQVIAKIFGVSTRRVEQLKTEGVIKGQGKPTKYDLLPTIQAYIRYLSDKANGREKKETTAELEEAKLRAEVDIKEAKAKAAQMELKELQGKMHRAEDVEAITTDHVLFLRSMLMAMPGKLAVDLAGTHTAPEQADRVKREVYYLLERLAEYRYDPEEYRARVRERQGWNDQHGDDD</sequence>
<keyword evidence="1" id="KW-0175">Coiled coil</keyword>
<evidence type="ECO:0000313" key="2">
    <source>
        <dbReference type="EMBL" id="MDB7905203.1"/>
    </source>
</evidence>
<dbReference type="EMBL" id="JAQLWO010000003">
    <property type="protein sequence ID" value="MDB7905203.1"/>
    <property type="molecule type" value="Genomic_DNA"/>
</dbReference>
<organism evidence="2 3">
    <name type="scientific">Flavonifractor plautii</name>
    <name type="common">Fusobacterium plautii</name>
    <dbReference type="NCBI Taxonomy" id="292800"/>
    <lineage>
        <taxon>Bacteria</taxon>
        <taxon>Bacillati</taxon>
        <taxon>Bacillota</taxon>
        <taxon>Clostridia</taxon>
        <taxon>Eubacteriales</taxon>
        <taxon>Oscillospiraceae</taxon>
        <taxon>Flavonifractor</taxon>
    </lineage>
</organism>
<comment type="caution">
    <text evidence="2">The sequence shown here is derived from an EMBL/GenBank/DDBJ whole genome shotgun (WGS) entry which is preliminary data.</text>
</comment>
<dbReference type="Proteomes" id="UP001211006">
    <property type="component" value="Unassembled WGS sequence"/>
</dbReference>
<name>A0AAW6C1N8_FLAPL</name>
<gene>
    <name evidence="2" type="ORF">PND83_04355</name>
</gene>
<proteinExistence type="predicted"/>
<evidence type="ECO:0000256" key="1">
    <source>
        <dbReference type="SAM" id="Coils"/>
    </source>
</evidence>
<accession>A0AAW6C1N8</accession>
<feature type="coiled-coil region" evidence="1">
    <location>
        <begin position="66"/>
        <end position="105"/>
    </location>
</feature>
<evidence type="ECO:0000313" key="3">
    <source>
        <dbReference type="Proteomes" id="UP001211006"/>
    </source>
</evidence>
<dbReference type="AlphaFoldDB" id="A0AAW6C1N8"/>
<dbReference type="RefSeq" id="WP_196033276.1">
    <property type="nucleotide sequence ID" value="NZ_JADPFI010000216.1"/>
</dbReference>